<evidence type="ECO:0000256" key="4">
    <source>
        <dbReference type="SAM" id="MobiDB-lite"/>
    </source>
</evidence>
<dbReference type="PANTHER" id="PTHR43132:SF6">
    <property type="entry name" value="HTH-TYPE TRANSCRIPTIONAL REPRESSOR CZRA"/>
    <property type="match status" value="1"/>
</dbReference>
<dbReference type="InterPro" id="IPR036390">
    <property type="entry name" value="WH_DNA-bd_sf"/>
</dbReference>
<dbReference type="SUPFAM" id="SSF46785">
    <property type="entry name" value="Winged helix' DNA-binding domain"/>
    <property type="match status" value="1"/>
</dbReference>
<sequence>MPEHEIPLRAFAHPLRLQILSLLTGAPMSAAEVARELGGTQANASYHLRQLYDARLLDVAEEVSVRGGRAKRYRHNPSTGNRLSGPEPSDRLAMAAALSEELRRRTMLRDAGRPAPMTDAELWVDPDLWRDICDRVTLAMTELHDAARPPRTPGTVRTSTTVSMFTMVPSPDPSSQDPA</sequence>
<comment type="caution">
    <text evidence="6">The sequence shown here is derived from an EMBL/GenBank/DDBJ whole genome shotgun (WGS) entry which is preliminary data.</text>
</comment>
<name>A0ABW1JI68_9ACTN</name>
<dbReference type="PANTHER" id="PTHR43132">
    <property type="entry name" value="ARSENICAL RESISTANCE OPERON REPRESSOR ARSR-RELATED"/>
    <property type="match status" value="1"/>
</dbReference>
<dbReference type="Gene3D" id="1.10.10.10">
    <property type="entry name" value="Winged helix-like DNA-binding domain superfamily/Winged helix DNA-binding domain"/>
    <property type="match status" value="1"/>
</dbReference>
<accession>A0ABW1JI68</accession>
<evidence type="ECO:0000256" key="3">
    <source>
        <dbReference type="ARBA" id="ARBA00023163"/>
    </source>
</evidence>
<dbReference type="InterPro" id="IPR001845">
    <property type="entry name" value="HTH_ArsR_DNA-bd_dom"/>
</dbReference>
<evidence type="ECO:0000259" key="5">
    <source>
        <dbReference type="SMART" id="SM00418"/>
    </source>
</evidence>
<reference evidence="7" key="1">
    <citation type="journal article" date="2019" name="Int. J. Syst. Evol. Microbiol.">
        <title>The Global Catalogue of Microorganisms (GCM) 10K type strain sequencing project: providing services to taxonomists for standard genome sequencing and annotation.</title>
        <authorList>
            <consortium name="The Broad Institute Genomics Platform"/>
            <consortium name="The Broad Institute Genome Sequencing Center for Infectious Disease"/>
            <person name="Wu L."/>
            <person name="Ma J."/>
        </authorList>
    </citation>
    <scope>NUCLEOTIDE SEQUENCE [LARGE SCALE GENOMIC DNA]</scope>
    <source>
        <strain evidence="7">KACC 14249</strain>
    </source>
</reference>
<dbReference type="CDD" id="cd00090">
    <property type="entry name" value="HTH_ARSR"/>
    <property type="match status" value="1"/>
</dbReference>
<evidence type="ECO:0000313" key="7">
    <source>
        <dbReference type="Proteomes" id="UP001596189"/>
    </source>
</evidence>
<keyword evidence="2" id="KW-0238">DNA-binding</keyword>
<evidence type="ECO:0000256" key="1">
    <source>
        <dbReference type="ARBA" id="ARBA00023015"/>
    </source>
</evidence>
<proteinExistence type="predicted"/>
<protein>
    <submittedName>
        <fullName evidence="6">ArsR/SmtB family transcription factor</fullName>
    </submittedName>
</protein>
<dbReference type="Proteomes" id="UP001596189">
    <property type="component" value="Unassembled WGS sequence"/>
</dbReference>
<dbReference type="RefSeq" id="WP_345714849.1">
    <property type="nucleotide sequence ID" value="NZ_BAABFP010000002.1"/>
</dbReference>
<dbReference type="Pfam" id="PF12840">
    <property type="entry name" value="HTH_20"/>
    <property type="match status" value="1"/>
</dbReference>
<dbReference type="SMART" id="SM00418">
    <property type="entry name" value="HTH_ARSR"/>
    <property type="match status" value="1"/>
</dbReference>
<dbReference type="InterPro" id="IPR011991">
    <property type="entry name" value="ArsR-like_HTH"/>
</dbReference>
<keyword evidence="3" id="KW-0804">Transcription</keyword>
<dbReference type="InterPro" id="IPR036388">
    <property type="entry name" value="WH-like_DNA-bd_sf"/>
</dbReference>
<gene>
    <name evidence="6" type="ORF">ACFQDO_15045</name>
</gene>
<keyword evidence="7" id="KW-1185">Reference proteome</keyword>
<organism evidence="6 7">
    <name type="scientific">Angustibacter luteus</name>
    <dbReference type="NCBI Taxonomy" id="658456"/>
    <lineage>
        <taxon>Bacteria</taxon>
        <taxon>Bacillati</taxon>
        <taxon>Actinomycetota</taxon>
        <taxon>Actinomycetes</taxon>
        <taxon>Kineosporiales</taxon>
        <taxon>Kineosporiaceae</taxon>
    </lineage>
</organism>
<keyword evidence="1" id="KW-0805">Transcription regulation</keyword>
<evidence type="ECO:0000256" key="2">
    <source>
        <dbReference type="ARBA" id="ARBA00023125"/>
    </source>
</evidence>
<feature type="region of interest" description="Disordered" evidence="4">
    <location>
        <begin position="71"/>
        <end position="90"/>
    </location>
</feature>
<dbReference type="EMBL" id="JBHSRD010000004">
    <property type="protein sequence ID" value="MFC6008453.1"/>
    <property type="molecule type" value="Genomic_DNA"/>
</dbReference>
<evidence type="ECO:0000313" key="6">
    <source>
        <dbReference type="EMBL" id="MFC6008453.1"/>
    </source>
</evidence>
<feature type="domain" description="HTH arsR-type" evidence="5">
    <location>
        <begin position="6"/>
        <end position="100"/>
    </location>
</feature>
<dbReference type="InterPro" id="IPR051011">
    <property type="entry name" value="Metal_resp_trans_reg"/>
</dbReference>